<dbReference type="Gene3D" id="3.50.50.100">
    <property type="match status" value="1"/>
</dbReference>
<comment type="cofactor">
    <cofactor evidence="1">
        <name>FAD</name>
        <dbReference type="ChEBI" id="CHEBI:57692"/>
    </cofactor>
</comment>
<dbReference type="PRINTS" id="PR00368">
    <property type="entry name" value="FADPNR"/>
</dbReference>
<evidence type="ECO:0000313" key="7">
    <source>
        <dbReference type="EMBL" id="ARU61995.1"/>
    </source>
</evidence>
<dbReference type="SUPFAM" id="SSF51905">
    <property type="entry name" value="FAD/NAD(P)-binding domain"/>
    <property type="match status" value="1"/>
</dbReference>
<dbReference type="InterPro" id="IPR036188">
    <property type="entry name" value="FAD/NAD-bd_sf"/>
</dbReference>
<gene>
    <name evidence="7" type="ORF">CBW65_14020</name>
</gene>
<evidence type="ECO:0000256" key="1">
    <source>
        <dbReference type="ARBA" id="ARBA00001974"/>
    </source>
</evidence>
<protein>
    <recommendedName>
        <fullName evidence="6">FAD/NAD(P)-binding domain-containing protein</fullName>
    </recommendedName>
</protein>
<evidence type="ECO:0000259" key="6">
    <source>
        <dbReference type="Pfam" id="PF07992"/>
    </source>
</evidence>
<dbReference type="OrthoDB" id="9781621at2"/>
<keyword evidence="3" id="KW-0285">Flavoprotein</keyword>
<dbReference type="Pfam" id="PF07992">
    <property type="entry name" value="Pyr_redox_2"/>
    <property type="match status" value="1"/>
</dbReference>
<dbReference type="EMBL" id="CP021434">
    <property type="protein sequence ID" value="ARU61995.1"/>
    <property type="molecule type" value="Genomic_DNA"/>
</dbReference>
<evidence type="ECO:0000256" key="4">
    <source>
        <dbReference type="ARBA" id="ARBA00022827"/>
    </source>
</evidence>
<name>A0A1Y0IRB3_9BACL</name>
<dbReference type="AlphaFoldDB" id="A0A1Y0IRB3"/>
<accession>A0A1Y0IRB3</accession>
<keyword evidence="8" id="KW-1185">Reference proteome</keyword>
<dbReference type="PANTHER" id="PTHR42913:SF3">
    <property type="entry name" value="64 KDA MITOCHONDRIAL NADH DEHYDROGENASE (EUROFUNG)"/>
    <property type="match status" value="1"/>
</dbReference>
<evidence type="ECO:0000256" key="2">
    <source>
        <dbReference type="ARBA" id="ARBA00005272"/>
    </source>
</evidence>
<dbReference type="KEGG" id="tum:CBW65_14020"/>
<dbReference type="PRINTS" id="PR00411">
    <property type="entry name" value="PNDRDTASEI"/>
</dbReference>
<keyword evidence="4" id="KW-0274">FAD</keyword>
<dbReference type="GO" id="GO:0003955">
    <property type="term" value="F:NAD(P)H dehydrogenase (quinone) activity"/>
    <property type="evidence" value="ECO:0007669"/>
    <property type="project" value="TreeGrafter"/>
</dbReference>
<dbReference type="PANTHER" id="PTHR42913">
    <property type="entry name" value="APOPTOSIS-INDUCING FACTOR 1"/>
    <property type="match status" value="1"/>
</dbReference>
<evidence type="ECO:0000256" key="5">
    <source>
        <dbReference type="ARBA" id="ARBA00023002"/>
    </source>
</evidence>
<organism evidence="7 8">
    <name type="scientific">Tumebacillus avium</name>
    <dbReference type="NCBI Taxonomy" id="1903704"/>
    <lineage>
        <taxon>Bacteria</taxon>
        <taxon>Bacillati</taxon>
        <taxon>Bacillota</taxon>
        <taxon>Bacilli</taxon>
        <taxon>Bacillales</taxon>
        <taxon>Alicyclobacillaceae</taxon>
        <taxon>Tumebacillus</taxon>
    </lineage>
</organism>
<dbReference type="Proteomes" id="UP000195437">
    <property type="component" value="Chromosome"/>
</dbReference>
<dbReference type="RefSeq" id="WP_087457361.1">
    <property type="nucleotide sequence ID" value="NZ_CP021434.1"/>
</dbReference>
<comment type="similarity">
    <text evidence="2">Belongs to the NADH dehydrogenase family.</text>
</comment>
<feature type="domain" description="FAD/NAD(P)-binding" evidence="6">
    <location>
        <begin position="3"/>
        <end position="313"/>
    </location>
</feature>
<dbReference type="InterPro" id="IPR023753">
    <property type="entry name" value="FAD/NAD-binding_dom"/>
</dbReference>
<proteinExistence type="inferred from homology"/>
<dbReference type="GO" id="GO:0019646">
    <property type="term" value="P:aerobic electron transport chain"/>
    <property type="evidence" value="ECO:0007669"/>
    <property type="project" value="TreeGrafter"/>
</dbReference>
<evidence type="ECO:0000313" key="8">
    <source>
        <dbReference type="Proteomes" id="UP000195437"/>
    </source>
</evidence>
<dbReference type="InterPro" id="IPR051169">
    <property type="entry name" value="NADH-Q_oxidoreductase"/>
</dbReference>
<evidence type="ECO:0000256" key="3">
    <source>
        <dbReference type="ARBA" id="ARBA00022630"/>
    </source>
</evidence>
<sequence length="395" mass="42954">MANIVILGAGYGGMAAAVELEKSGLPFTLVNKHDYHYFTTLLHEPAGGRNEFEQYYVNLHDVLRRESSLVQKGMVKELRPKENKVVTEQGELSYDYLVVALGNAPEFFGIPGMKEHALLLRSLETAQQIHDHVERAFASYHQDQDESKLRILVGGAGLTGVELCGELAEWLPELAGQYGVPFSKIELINIEAAPTILPMLSDELREAAESALRKKGVKLLTGVAITKVNRDQVELKTGEVIDAKTIIWTGGVRANPLIAEAGLQTDPRGRAMVNEYLQSVDFSNVFVIGDSASFTGEDGRPLPPTGQAAAQMGDHAAQNLTHILQGRPLEPFRFVNMGTLASIGHEFGVGSVKGLNAVGVPASLMKEASKVKYLWSLGGLRMVSLKRGQLKRKGS</sequence>
<reference evidence="8" key="1">
    <citation type="submission" date="2017-05" db="EMBL/GenBank/DDBJ databases">
        <authorList>
            <person name="Sung H."/>
        </authorList>
    </citation>
    <scope>NUCLEOTIDE SEQUENCE [LARGE SCALE GENOMIC DNA]</scope>
    <source>
        <strain evidence="8">AR23208</strain>
    </source>
</reference>
<keyword evidence="5" id="KW-0560">Oxidoreductase</keyword>